<keyword evidence="12" id="KW-0547">Nucleotide-binding</keyword>
<dbReference type="EMBL" id="CP012661">
    <property type="protein sequence ID" value="AMY67264.1"/>
    <property type="molecule type" value="Genomic_DNA"/>
</dbReference>
<dbReference type="PANTHER" id="PTHR34848">
    <property type="match status" value="1"/>
</dbReference>
<keyword evidence="11 19" id="KW-0808">Transferase</keyword>
<comment type="pathway">
    <text evidence="5">Cofactor biosynthesis; adenosylcobalamin biosynthesis; adenosylcobalamin from cob(II)yrinate a,c-diamide: step 6/7.</text>
</comment>
<evidence type="ECO:0000256" key="17">
    <source>
        <dbReference type="ARBA" id="ARBA00030571"/>
    </source>
</evidence>
<sequence length="184" mass="19408">MEIGVIGGFQDQANLICHVVMAKSILITGGARSGKSTLAERMTLDLGSPAIYLATAEAGDGEMAERIALHRARRGPEWQTLAEPLALVRALVDSDGGPPRLVDCLTLWLSNLMLAGQDWEEQVEALAALLPQLASPWFWSRTRSARGSSPPTSSPAPSATPQAGPISALPMPAMNSGSAWQAIP</sequence>
<gene>
    <name evidence="19" type="ORF">AKL17_0002</name>
</gene>
<dbReference type="PATRIC" id="fig|1335048.3.peg.3"/>
<comment type="catalytic activity">
    <reaction evidence="2">
        <text>adenosylcob(III)inamide phosphate + GTP + H(+) = adenosylcob(III)inamide-GDP + diphosphate</text>
        <dbReference type="Rhea" id="RHEA:22712"/>
        <dbReference type="ChEBI" id="CHEBI:15378"/>
        <dbReference type="ChEBI" id="CHEBI:33019"/>
        <dbReference type="ChEBI" id="CHEBI:37565"/>
        <dbReference type="ChEBI" id="CHEBI:58502"/>
        <dbReference type="ChEBI" id="CHEBI:60487"/>
        <dbReference type="EC" id="2.7.7.62"/>
    </reaction>
</comment>
<evidence type="ECO:0000256" key="2">
    <source>
        <dbReference type="ARBA" id="ARBA00000711"/>
    </source>
</evidence>
<dbReference type="KEGG" id="daa:AKL17_0002"/>
<evidence type="ECO:0000256" key="14">
    <source>
        <dbReference type="ARBA" id="ARBA00022840"/>
    </source>
</evidence>
<dbReference type="InterPro" id="IPR003203">
    <property type="entry name" value="CobU/CobP"/>
</dbReference>
<evidence type="ECO:0000313" key="19">
    <source>
        <dbReference type="EMBL" id="AMY67264.1"/>
    </source>
</evidence>
<dbReference type="STRING" id="1335048.AKL17_0002"/>
<dbReference type="SUPFAM" id="SSF52540">
    <property type="entry name" value="P-loop containing nucleoside triphosphate hydrolases"/>
    <property type="match status" value="1"/>
</dbReference>
<comment type="similarity">
    <text evidence="7">Belongs to the CobU/CobP family.</text>
</comment>
<comment type="catalytic activity">
    <reaction evidence="1">
        <text>adenosylcob(III)inamide + ATP = adenosylcob(III)inamide phosphate + ADP + H(+)</text>
        <dbReference type="Rhea" id="RHEA:15769"/>
        <dbReference type="ChEBI" id="CHEBI:2480"/>
        <dbReference type="ChEBI" id="CHEBI:15378"/>
        <dbReference type="ChEBI" id="CHEBI:30616"/>
        <dbReference type="ChEBI" id="CHEBI:58502"/>
        <dbReference type="ChEBI" id="CHEBI:456216"/>
        <dbReference type="EC" id="2.7.1.156"/>
    </reaction>
</comment>
<keyword evidence="20" id="KW-1185">Reference proteome</keyword>
<comment type="pathway">
    <text evidence="6">Cofactor biosynthesis; adenosylcobalamin biosynthesis; adenosylcobalamin from cob(II)yrinate a,c-diamide: step 5/7.</text>
</comment>
<dbReference type="EC" id="2.7.1.156" evidence="8"/>
<evidence type="ECO:0000256" key="18">
    <source>
        <dbReference type="SAM" id="MobiDB-lite"/>
    </source>
</evidence>
<protein>
    <recommendedName>
        <fullName evidence="16">Adenosylcobinamide kinase</fullName>
        <ecNumber evidence="8">2.7.1.156</ecNumber>
        <ecNumber evidence="9">2.7.7.62</ecNumber>
    </recommendedName>
    <alternativeName>
        <fullName evidence="17">Adenosylcobinamide-phosphate guanylyltransferase</fullName>
    </alternativeName>
</protein>
<accession>A0A159Z088</accession>
<evidence type="ECO:0000256" key="10">
    <source>
        <dbReference type="ARBA" id="ARBA00022573"/>
    </source>
</evidence>
<dbReference type="GO" id="GO:0043752">
    <property type="term" value="F:adenosylcobinamide kinase activity"/>
    <property type="evidence" value="ECO:0007669"/>
    <property type="project" value="UniProtKB-EC"/>
</dbReference>
<evidence type="ECO:0000256" key="16">
    <source>
        <dbReference type="ARBA" id="ARBA00029570"/>
    </source>
</evidence>
<name>A0A159Z088_9RHOB</name>
<keyword evidence="14" id="KW-0067">ATP-binding</keyword>
<feature type="compositionally biased region" description="Polar residues" evidence="18">
    <location>
        <begin position="175"/>
        <end position="184"/>
    </location>
</feature>
<evidence type="ECO:0000256" key="11">
    <source>
        <dbReference type="ARBA" id="ARBA00022679"/>
    </source>
</evidence>
<evidence type="ECO:0000256" key="9">
    <source>
        <dbReference type="ARBA" id="ARBA00012523"/>
    </source>
</evidence>
<dbReference type="GO" id="GO:0005525">
    <property type="term" value="F:GTP binding"/>
    <property type="evidence" value="ECO:0007669"/>
    <property type="project" value="UniProtKB-KW"/>
</dbReference>
<keyword evidence="13 19" id="KW-0418">Kinase</keyword>
<dbReference type="Proteomes" id="UP000076128">
    <property type="component" value="Chromosome"/>
</dbReference>
<comment type="function">
    <text evidence="4">Catalyzes ATP-dependent phosphorylation of adenosylcobinamide and addition of GMP to adenosylcobinamide phosphate.</text>
</comment>
<feature type="compositionally biased region" description="Low complexity" evidence="18">
    <location>
        <begin position="144"/>
        <end position="161"/>
    </location>
</feature>
<dbReference type="GO" id="GO:0008820">
    <property type="term" value="F:cobinamide phosphate guanylyltransferase activity"/>
    <property type="evidence" value="ECO:0007669"/>
    <property type="project" value="UniProtKB-EC"/>
</dbReference>
<dbReference type="Pfam" id="PF02283">
    <property type="entry name" value="CobU"/>
    <property type="match status" value="1"/>
</dbReference>
<evidence type="ECO:0000313" key="20">
    <source>
        <dbReference type="Proteomes" id="UP000076128"/>
    </source>
</evidence>
<dbReference type="PANTHER" id="PTHR34848:SF1">
    <property type="entry name" value="BIFUNCTIONAL ADENOSYLCOBALAMIN BIOSYNTHESIS PROTEIN COBU"/>
    <property type="match status" value="1"/>
</dbReference>
<dbReference type="GO" id="GO:0005524">
    <property type="term" value="F:ATP binding"/>
    <property type="evidence" value="ECO:0007669"/>
    <property type="project" value="UniProtKB-KW"/>
</dbReference>
<evidence type="ECO:0000256" key="4">
    <source>
        <dbReference type="ARBA" id="ARBA00003889"/>
    </source>
</evidence>
<dbReference type="UniPathway" id="UPA00148">
    <property type="reaction ID" value="UER00236"/>
</dbReference>
<evidence type="ECO:0000256" key="5">
    <source>
        <dbReference type="ARBA" id="ARBA00004692"/>
    </source>
</evidence>
<dbReference type="AlphaFoldDB" id="A0A159Z088"/>
<evidence type="ECO:0000256" key="3">
    <source>
        <dbReference type="ARBA" id="ARBA00001522"/>
    </source>
</evidence>
<keyword evidence="10" id="KW-0169">Cobalamin biosynthesis</keyword>
<evidence type="ECO:0000256" key="6">
    <source>
        <dbReference type="ARBA" id="ARBA00005159"/>
    </source>
</evidence>
<evidence type="ECO:0000256" key="7">
    <source>
        <dbReference type="ARBA" id="ARBA00007490"/>
    </source>
</evidence>
<feature type="region of interest" description="Disordered" evidence="18">
    <location>
        <begin position="144"/>
        <end position="184"/>
    </location>
</feature>
<comment type="catalytic activity">
    <reaction evidence="3">
        <text>adenosylcob(III)inamide + GTP = adenosylcob(III)inamide phosphate + GDP + H(+)</text>
        <dbReference type="Rhea" id="RHEA:15765"/>
        <dbReference type="ChEBI" id="CHEBI:2480"/>
        <dbReference type="ChEBI" id="CHEBI:15378"/>
        <dbReference type="ChEBI" id="CHEBI:37565"/>
        <dbReference type="ChEBI" id="CHEBI:58189"/>
        <dbReference type="ChEBI" id="CHEBI:58502"/>
        <dbReference type="EC" id="2.7.1.156"/>
    </reaction>
</comment>
<evidence type="ECO:0000256" key="1">
    <source>
        <dbReference type="ARBA" id="ARBA00000312"/>
    </source>
</evidence>
<keyword evidence="15" id="KW-0342">GTP-binding</keyword>
<organism evidence="19 20">
    <name type="scientific">Frigidibacter mobilis</name>
    <dbReference type="NCBI Taxonomy" id="1335048"/>
    <lineage>
        <taxon>Bacteria</taxon>
        <taxon>Pseudomonadati</taxon>
        <taxon>Pseudomonadota</taxon>
        <taxon>Alphaproteobacteria</taxon>
        <taxon>Rhodobacterales</taxon>
        <taxon>Paracoccaceae</taxon>
        <taxon>Frigidibacter</taxon>
    </lineage>
</organism>
<evidence type="ECO:0000256" key="8">
    <source>
        <dbReference type="ARBA" id="ARBA00012016"/>
    </source>
</evidence>
<evidence type="ECO:0000256" key="12">
    <source>
        <dbReference type="ARBA" id="ARBA00022741"/>
    </source>
</evidence>
<evidence type="ECO:0000256" key="15">
    <source>
        <dbReference type="ARBA" id="ARBA00023134"/>
    </source>
</evidence>
<reference evidence="19 20" key="1">
    <citation type="submission" date="2015-09" db="EMBL/GenBank/DDBJ databases">
        <title>Complete genome sequence of Defluviimonas alba cai42t isolated from an oilfield in Xinjiang.</title>
        <authorList>
            <person name="Geng S."/>
            <person name="Pan X."/>
            <person name="Wu X."/>
        </authorList>
    </citation>
    <scope>NUCLEOTIDE SEQUENCE [LARGE SCALE GENOMIC DNA]</scope>
    <source>
        <strain evidence="20">cai42</strain>
    </source>
</reference>
<evidence type="ECO:0000256" key="13">
    <source>
        <dbReference type="ARBA" id="ARBA00022777"/>
    </source>
</evidence>
<dbReference type="GO" id="GO:0009236">
    <property type="term" value="P:cobalamin biosynthetic process"/>
    <property type="evidence" value="ECO:0007669"/>
    <property type="project" value="UniProtKB-UniPathway"/>
</dbReference>
<dbReference type="InterPro" id="IPR027417">
    <property type="entry name" value="P-loop_NTPase"/>
</dbReference>
<dbReference type="Gene3D" id="3.40.50.300">
    <property type="entry name" value="P-loop containing nucleotide triphosphate hydrolases"/>
    <property type="match status" value="1"/>
</dbReference>
<proteinExistence type="inferred from homology"/>
<dbReference type="EC" id="2.7.7.62" evidence="9"/>